<evidence type="ECO:0000313" key="2">
    <source>
        <dbReference type="EMBL" id="MPM79251.1"/>
    </source>
</evidence>
<reference evidence="2" key="1">
    <citation type="submission" date="2019-08" db="EMBL/GenBank/DDBJ databases">
        <authorList>
            <person name="Kucharzyk K."/>
            <person name="Murdoch R.W."/>
            <person name="Higgins S."/>
            <person name="Loffler F."/>
        </authorList>
    </citation>
    <scope>NUCLEOTIDE SEQUENCE</scope>
</reference>
<dbReference type="AlphaFoldDB" id="A0A645CQQ0"/>
<gene>
    <name evidence="2" type="ORF">SDC9_126284</name>
</gene>
<organism evidence="2">
    <name type="scientific">bioreactor metagenome</name>
    <dbReference type="NCBI Taxonomy" id="1076179"/>
    <lineage>
        <taxon>unclassified sequences</taxon>
        <taxon>metagenomes</taxon>
        <taxon>ecological metagenomes</taxon>
    </lineage>
</organism>
<protein>
    <submittedName>
        <fullName evidence="2">Uncharacterized protein</fullName>
    </submittedName>
</protein>
<sequence length="317" mass="34449">MAFAPVQYLHQALVQLLIAVIALEAARRSQGLGRVQPLDQMPGGELEEHAAGHLAPAGADVLVAQQRHDLGHIEAMVEIRAPDMHAGGGQNVLGTVDMPGLLRAETHHCEVRGAATDIDHQHQLLLTQALLVVQCRRNRLQLKADFTQAGSARRSGQGILRLAVSLRVLVDKMHGTPQHHTLRQTAVQRPARLIGHALEKDRDDVLIADELLVHRGLFQQQAAAQQAFEGTHQTPFLTRQVLLHGIAAEMRAVLFGIEEQCRGHAGGSAFQRQQTGGLARQAIGGSRVGGSEIDAQSGRRESCDHERRRCTTPARKG</sequence>
<accession>A0A645CQQ0</accession>
<dbReference type="EMBL" id="VSSQ01029216">
    <property type="protein sequence ID" value="MPM79251.1"/>
    <property type="molecule type" value="Genomic_DNA"/>
</dbReference>
<comment type="caution">
    <text evidence="2">The sequence shown here is derived from an EMBL/GenBank/DDBJ whole genome shotgun (WGS) entry which is preliminary data.</text>
</comment>
<proteinExistence type="predicted"/>
<name>A0A645CQQ0_9ZZZZ</name>
<feature type="region of interest" description="Disordered" evidence="1">
    <location>
        <begin position="283"/>
        <end position="317"/>
    </location>
</feature>
<evidence type="ECO:0000256" key="1">
    <source>
        <dbReference type="SAM" id="MobiDB-lite"/>
    </source>
</evidence>
<feature type="compositionally biased region" description="Basic and acidic residues" evidence="1">
    <location>
        <begin position="297"/>
        <end position="309"/>
    </location>
</feature>